<dbReference type="InterPro" id="IPR009339">
    <property type="entry name" value="DUF998"/>
</dbReference>
<feature type="transmembrane region" description="Helical" evidence="1">
    <location>
        <begin position="43"/>
        <end position="62"/>
    </location>
</feature>
<reference evidence="2 3" key="1">
    <citation type="submission" date="2020-03" db="EMBL/GenBank/DDBJ databases">
        <title>Whole genome shotgun sequence of Phytohabitans suffuscus NBRC 105367.</title>
        <authorList>
            <person name="Komaki H."/>
            <person name="Tamura T."/>
        </authorList>
    </citation>
    <scope>NUCLEOTIDE SEQUENCE [LARGE SCALE GENOMIC DNA]</scope>
    <source>
        <strain evidence="2 3">NBRC 105367</strain>
    </source>
</reference>
<dbReference type="KEGG" id="psuu:Psuf_021850"/>
<evidence type="ECO:0000256" key="1">
    <source>
        <dbReference type="SAM" id="Phobius"/>
    </source>
</evidence>
<dbReference type="Proteomes" id="UP000503011">
    <property type="component" value="Chromosome"/>
</dbReference>
<feature type="transmembrane region" description="Helical" evidence="1">
    <location>
        <begin position="15"/>
        <end position="36"/>
    </location>
</feature>
<dbReference type="Pfam" id="PF06197">
    <property type="entry name" value="DUF998"/>
    <property type="match status" value="1"/>
</dbReference>
<dbReference type="EMBL" id="AP022871">
    <property type="protein sequence ID" value="BCB84872.1"/>
    <property type="molecule type" value="Genomic_DNA"/>
</dbReference>
<keyword evidence="1" id="KW-0472">Membrane</keyword>
<feature type="transmembrane region" description="Helical" evidence="1">
    <location>
        <begin position="82"/>
        <end position="102"/>
    </location>
</feature>
<protein>
    <recommendedName>
        <fullName evidence="4">DUF998 domain-containing protein</fullName>
    </recommendedName>
</protein>
<organism evidence="2 3">
    <name type="scientific">Phytohabitans suffuscus</name>
    <dbReference type="NCBI Taxonomy" id="624315"/>
    <lineage>
        <taxon>Bacteria</taxon>
        <taxon>Bacillati</taxon>
        <taxon>Actinomycetota</taxon>
        <taxon>Actinomycetes</taxon>
        <taxon>Micromonosporales</taxon>
        <taxon>Micromonosporaceae</taxon>
    </lineage>
</organism>
<name>A0A6F8YFK1_9ACTN</name>
<keyword evidence="1" id="KW-0812">Transmembrane</keyword>
<proteinExistence type="predicted"/>
<keyword evidence="1" id="KW-1133">Transmembrane helix</keyword>
<feature type="transmembrane region" description="Helical" evidence="1">
    <location>
        <begin position="135"/>
        <end position="153"/>
    </location>
</feature>
<evidence type="ECO:0000313" key="2">
    <source>
        <dbReference type="EMBL" id="BCB84872.1"/>
    </source>
</evidence>
<feature type="transmembrane region" description="Helical" evidence="1">
    <location>
        <begin position="109"/>
        <end position="129"/>
    </location>
</feature>
<evidence type="ECO:0008006" key="4">
    <source>
        <dbReference type="Google" id="ProtNLM"/>
    </source>
</evidence>
<evidence type="ECO:0000313" key="3">
    <source>
        <dbReference type="Proteomes" id="UP000503011"/>
    </source>
</evidence>
<accession>A0A6F8YFK1</accession>
<keyword evidence="3" id="KW-1185">Reference proteome</keyword>
<sequence length="173" mass="18406">MLRQTVSELAAGPRGWQQIANFLVFGVLLLLFAAGLRRATRSVMVPALVALIAAALVVSGLFVTDPVHSAATTWHGTVHNAAAIPVFLGLPALCLVVAVLSLRRGSWGWAVYSTVTAVAMLATIQDLASDAYAGLFQRITIVLGWTWLTVLALRVRAGQSPLATSEVGRYRGR</sequence>
<gene>
    <name evidence="2" type="ORF">Psuf_021850</name>
</gene>
<reference evidence="2 3" key="2">
    <citation type="submission" date="2020-03" db="EMBL/GenBank/DDBJ databases">
        <authorList>
            <person name="Ichikawa N."/>
            <person name="Kimura A."/>
            <person name="Kitahashi Y."/>
            <person name="Uohara A."/>
        </authorList>
    </citation>
    <scope>NUCLEOTIDE SEQUENCE [LARGE SCALE GENOMIC DNA]</scope>
    <source>
        <strain evidence="2 3">NBRC 105367</strain>
    </source>
</reference>
<dbReference type="AlphaFoldDB" id="A0A6F8YFK1"/>